<dbReference type="GO" id="GO:0006508">
    <property type="term" value="P:proteolysis"/>
    <property type="evidence" value="ECO:0007669"/>
    <property type="project" value="UniProtKB-KW"/>
</dbReference>
<keyword evidence="12" id="KW-1185">Reference proteome</keyword>
<dbReference type="SMART" id="SM00645">
    <property type="entry name" value="Pept_C1"/>
    <property type="match status" value="1"/>
</dbReference>
<dbReference type="PROSITE" id="PS00640">
    <property type="entry name" value="THIOL_PROTEASE_ASN"/>
    <property type="match status" value="1"/>
</dbReference>
<keyword evidence="7" id="KW-0325">Glycoprotein</keyword>
<proteinExistence type="inferred from homology"/>
<keyword evidence="8" id="KW-1133">Transmembrane helix</keyword>
<evidence type="ECO:0000256" key="8">
    <source>
        <dbReference type="SAM" id="Phobius"/>
    </source>
</evidence>
<dbReference type="Pfam" id="PF00112">
    <property type="entry name" value="Peptidase_C1"/>
    <property type="match status" value="1"/>
</dbReference>
<evidence type="ECO:0000259" key="10">
    <source>
        <dbReference type="SMART" id="SM00848"/>
    </source>
</evidence>
<dbReference type="Gene3D" id="3.90.70.10">
    <property type="entry name" value="Cysteine proteinases"/>
    <property type="match status" value="1"/>
</dbReference>
<dbReference type="InterPro" id="IPR000169">
    <property type="entry name" value="Pept_cys_AS"/>
</dbReference>
<keyword evidence="6" id="KW-1015">Disulfide bond</keyword>
<keyword evidence="3" id="KW-0732">Signal</keyword>
<evidence type="ECO:0000313" key="12">
    <source>
        <dbReference type="Proteomes" id="UP001058974"/>
    </source>
</evidence>
<accession>A0A9D5H0E1</accession>
<keyword evidence="8" id="KW-0472">Membrane</keyword>
<evidence type="ECO:0000256" key="7">
    <source>
        <dbReference type="ARBA" id="ARBA00023180"/>
    </source>
</evidence>
<dbReference type="AlphaFoldDB" id="A0A9D5H0E1"/>
<dbReference type="SUPFAM" id="SSF54001">
    <property type="entry name" value="Cysteine proteinases"/>
    <property type="match status" value="1"/>
</dbReference>
<dbReference type="InterPro" id="IPR000668">
    <property type="entry name" value="Peptidase_C1A_C"/>
</dbReference>
<dbReference type="EMBL" id="JAMSHJ010000001">
    <property type="protein sequence ID" value="KAI5447813.1"/>
    <property type="molecule type" value="Genomic_DNA"/>
</dbReference>
<dbReference type="InterPro" id="IPR039417">
    <property type="entry name" value="Peptidase_C1A_papain-like"/>
</dbReference>
<evidence type="ECO:0000256" key="4">
    <source>
        <dbReference type="ARBA" id="ARBA00022801"/>
    </source>
</evidence>
<dbReference type="InterPro" id="IPR025660">
    <property type="entry name" value="Pept_his_AS"/>
</dbReference>
<name>A0A9D5H0E1_PEA</name>
<evidence type="ECO:0000256" key="2">
    <source>
        <dbReference type="ARBA" id="ARBA00022670"/>
    </source>
</evidence>
<dbReference type="InterPro" id="IPR038765">
    <property type="entry name" value="Papain-like_cys_pep_sf"/>
</dbReference>
<dbReference type="PRINTS" id="PR00705">
    <property type="entry name" value="PAPAIN"/>
</dbReference>
<evidence type="ECO:0000256" key="5">
    <source>
        <dbReference type="ARBA" id="ARBA00022807"/>
    </source>
</evidence>
<keyword evidence="4" id="KW-0378">Hydrolase</keyword>
<evidence type="ECO:0000256" key="6">
    <source>
        <dbReference type="ARBA" id="ARBA00023157"/>
    </source>
</evidence>
<evidence type="ECO:0000313" key="11">
    <source>
        <dbReference type="EMBL" id="KAI5447813.1"/>
    </source>
</evidence>
<feature type="non-terminal residue" evidence="11">
    <location>
        <position position="346"/>
    </location>
</feature>
<dbReference type="FunFam" id="3.90.70.10:FF:000067">
    <property type="entry name" value="Senescence-specific cysteine protease"/>
    <property type="match status" value="1"/>
</dbReference>
<gene>
    <name evidence="11" type="ORF">KIW84_015313</name>
</gene>
<feature type="domain" description="Cathepsin propeptide inhibitor" evidence="10">
    <location>
        <begin position="44"/>
        <end position="101"/>
    </location>
</feature>
<protein>
    <submittedName>
        <fullName evidence="11">Uncharacterized protein</fullName>
    </submittedName>
</protein>
<keyword evidence="5" id="KW-0788">Thiol protease</keyword>
<evidence type="ECO:0000259" key="9">
    <source>
        <dbReference type="SMART" id="SM00645"/>
    </source>
</evidence>
<feature type="transmembrane region" description="Helical" evidence="8">
    <location>
        <begin position="12"/>
        <end position="30"/>
    </location>
</feature>
<evidence type="ECO:0000256" key="1">
    <source>
        <dbReference type="ARBA" id="ARBA00008455"/>
    </source>
</evidence>
<sequence length="346" mass="39153">TLSFINNYQEQMTYLTIICAMILWACPYATMSKTLYESSIVEAHQQWMIRYGRTYTNSYEMEKRFQIFKNNLEYIEKFNNAGNKSYSLGLNQFSDLTTEEFMALYTRNIVPSQLFSSKMISNTILFNVNDQVPTNLDWRQQGAVTDVKQQGTCGCCWAFTAVAAVESIVKIKTGSLFSLSEQQLVDCDNKSRGCIDGYVHTAFEYIIQNHGIVKETDYPYQEKKQTCQINGNIQSAAQISNWKAVTSNDEEQLQQAVAQQPITVLIAVGEEFFAYKGGIYSGSCGKFINHAVTIIGYGESEGLKYWLIKNSWGKGWGENGYMRILREGDGTTGHCDLATYPAYPVV</sequence>
<dbReference type="InterPro" id="IPR013201">
    <property type="entry name" value="Prot_inhib_I29"/>
</dbReference>
<dbReference type="PROSITE" id="PS00639">
    <property type="entry name" value="THIOL_PROTEASE_HIS"/>
    <property type="match status" value="1"/>
</dbReference>
<dbReference type="CDD" id="cd02248">
    <property type="entry name" value="Peptidase_C1A"/>
    <property type="match status" value="1"/>
</dbReference>
<dbReference type="InterPro" id="IPR013128">
    <property type="entry name" value="Peptidase_C1A"/>
</dbReference>
<organism evidence="11 12">
    <name type="scientific">Pisum sativum</name>
    <name type="common">Garden pea</name>
    <name type="synonym">Lathyrus oleraceus</name>
    <dbReference type="NCBI Taxonomy" id="3888"/>
    <lineage>
        <taxon>Eukaryota</taxon>
        <taxon>Viridiplantae</taxon>
        <taxon>Streptophyta</taxon>
        <taxon>Embryophyta</taxon>
        <taxon>Tracheophyta</taxon>
        <taxon>Spermatophyta</taxon>
        <taxon>Magnoliopsida</taxon>
        <taxon>eudicotyledons</taxon>
        <taxon>Gunneridae</taxon>
        <taxon>Pentapetalae</taxon>
        <taxon>rosids</taxon>
        <taxon>fabids</taxon>
        <taxon>Fabales</taxon>
        <taxon>Fabaceae</taxon>
        <taxon>Papilionoideae</taxon>
        <taxon>50 kb inversion clade</taxon>
        <taxon>NPAAA clade</taxon>
        <taxon>Hologalegina</taxon>
        <taxon>IRL clade</taxon>
        <taxon>Fabeae</taxon>
        <taxon>Lathyrus</taxon>
    </lineage>
</organism>
<dbReference type="SMART" id="SM00848">
    <property type="entry name" value="Inhibitor_I29"/>
    <property type="match status" value="1"/>
</dbReference>
<dbReference type="Proteomes" id="UP001058974">
    <property type="component" value="Chromosome 1"/>
</dbReference>
<dbReference type="PANTHER" id="PTHR12411">
    <property type="entry name" value="CYSTEINE PROTEASE FAMILY C1-RELATED"/>
    <property type="match status" value="1"/>
</dbReference>
<dbReference type="Pfam" id="PF08246">
    <property type="entry name" value="Inhibitor_I29"/>
    <property type="match status" value="1"/>
</dbReference>
<keyword evidence="2" id="KW-0645">Protease</keyword>
<dbReference type="InterPro" id="IPR025661">
    <property type="entry name" value="Pept_asp_AS"/>
</dbReference>
<comment type="similarity">
    <text evidence="1">Belongs to the peptidase C1 family.</text>
</comment>
<comment type="caution">
    <text evidence="11">The sequence shown here is derived from an EMBL/GenBank/DDBJ whole genome shotgun (WGS) entry which is preliminary data.</text>
</comment>
<feature type="domain" description="Peptidase C1A papain C-terminal" evidence="9">
    <location>
        <begin position="132"/>
        <end position="345"/>
    </location>
</feature>
<reference evidence="11 12" key="1">
    <citation type="journal article" date="2022" name="Nat. Genet.">
        <title>Improved pea reference genome and pan-genome highlight genomic features and evolutionary characteristics.</title>
        <authorList>
            <person name="Yang T."/>
            <person name="Liu R."/>
            <person name="Luo Y."/>
            <person name="Hu S."/>
            <person name="Wang D."/>
            <person name="Wang C."/>
            <person name="Pandey M.K."/>
            <person name="Ge S."/>
            <person name="Xu Q."/>
            <person name="Li N."/>
            <person name="Li G."/>
            <person name="Huang Y."/>
            <person name="Saxena R.K."/>
            <person name="Ji Y."/>
            <person name="Li M."/>
            <person name="Yan X."/>
            <person name="He Y."/>
            <person name="Liu Y."/>
            <person name="Wang X."/>
            <person name="Xiang C."/>
            <person name="Varshney R.K."/>
            <person name="Ding H."/>
            <person name="Gao S."/>
            <person name="Zong X."/>
        </authorList>
    </citation>
    <scope>NUCLEOTIDE SEQUENCE [LARGE SCALE GENOMIC DNA]</scope>
    <source>
        <strain evidence="11 12">cv. Zhongwan 6</strain>
    </source>
</reference>
<dbReference type="GO" id="GO:0008234">
    <property type="term" value="F:cysteine-type peptidase activity"/>
    <property type="evidence" value="ECO:0007669"/>
    <property type="project" value="UniProtKB-KW"/>
</dbReference>
<evidence type="ECO:0000256" key="3">
    <source>
        <dbReference type="ARBA" id="ARBA00022729"/>
    </source>
</evidence>
<dbReference type="PROSITE" id="PS00139">
    <property type="entry name" value="THIOL_PROTEASE_CYS"/>
    <property type="match status" value="1"/>
</dbReference>
<keyword evidence="8" id="KW-0812">Transmembrane</keyword>
<dbReference type="Gramene" id="Psat01G0531300-T1">
    <property type="protein sequence ID" value="KAI5447813.1"/>
    <property type="gene ID" value="KIW84_015313"/>
</dbReference>